<dbReference type="InterPro" id="IPR003615">
    <property type="entry name" value="HNH_nuc"/>
</dbReference>
<proteinExistence type="predicted"/>
<dbReference type="GO" id="GO:0003676">
    <property type="term" value="F:nucleic acid binding"/>
    <property type="evidence" value="ECO:0007669"/>
    <property type="project" value="InterPro"/>
</dbReference>
<reference evidence="3 4" key="1">
    <citation type="submission" date="2019-01" db="EMBL/GenBank/DDBJ databases">
        <title>Brevundimonas diminuta Genome sequencing and assembly.</title>
        <authorList>
            <person name="Chen H."/>
        </authorList>
    </citation>
    <scope>NUCLEOTIDE SEQUENCE [LARGE SCALE GENOMIC DNA]</scope>
    <source>
        <strain evidence="4">ATCC(B) 19146</strain>
    </source>
</reference>
<evidence type="ECO:0000313" key="4">
    <source>
        <dbReference type="Proteomes" id="UP000287388"/>
    </source>
</evidence>
<keyword evidence="3" id="KW-0255">Endonuclease</keyword>
<dbReference type="CDD" id="cd00085">
    <property type="entry name" value="HNHc"/>
    <property type="match status" value="1"/>
</dbReference>
<dbReference type="KEGG" id="bdm:EQG53_02610"/>
<dbReference type="Gene3D" id="1.10.30.50">
    <property type="match status" value="1"/>
</dbReference>
<accession>A0A410NTL9</accession>
<evidence type="ECO:0000259" key="2">
    <source>
        <dbReference type="SMART" id="SM00507"/>
    </source>
</evidence>
<dbReference type="RefSeq" id="WP_128719031.1">
    <property type="nucleotide sequence ID" value="NZ_CBCRVN010000005.1"/>
</dbReference>
<feature type="compositionally biased region" description="Basic and acidic residues" evidence="1">
    <location>
        <begin position="96"/>
        <end position="106"/>
    </location>
</feature>
<protein>
    <submittedName>
        <fullName evidence="3">HNH endonuclease</fullName>
    </submittedName>
</protein>
<name>A0A410NTL9_BREDI</name>
<feature type="region of interest" description="Disordered" evidence="1">
    <location>
        <begin position="1"/>
        <end position="27"/>
    </location>
</feature>
<dbReference type="SMART" id="SM00507">
    <property type="entry name" value="HNHc"/>
    <property type="match status" value="1"/>
</dbReference>
<dbReference type="EMBL" id="CP035093">
    <property type="protein sequence ID" value="QAT13334.1"/>
    <property type="molecule type" value="Genomic_DNA"/>
</dbReference>
<dbReference type="GO" id="GO:0008270">
    <property type="term" value="F:zinc ion binding"/>
    <property type="evidence" value="ECO:0007669"/>
    <property type="project" value="InterPro"/>
</dbReference>
<dbReference type="GO" id="GO:0004519">
    <property type="term" value="F:endonuclease activity"/>
    <property type="evidence" value="ECO:0007669"/>
    <property type="project" value="UniProtKB-KW"/>
</dbReference>
<gene>
    <name evidence="3" type="ORF">EQG53_02610</name>
</gene>
<dbReference type="Proteomes" id="UP000287388">
    <property type="component" value="Chromosome"/>
</dbReference>
<dbReference type="InterPro" id="IPR002711">
    <property type="entry name" value="HNH"/>
</dbReference>
<keyword evidence="3" id="KW-0540">Nuclease</keyword>
<feature type="region of interest" description="Disordered" evidence="1">
    <location>
        <begin position="83"/>
        <end position="106"/>
    </location>
</feature>
<feature type="domain" description="HNH nuclease" evidence="2">
    <location>
        <begin position="23"/>
        <end position="76"/>
    </location>
</feature>
<sequence length="106" mass="11898">MARRPDHIASQGTQRLRGRRGVEQRKRRLAAEPLCRDCMAKGIITASTVPDHIIPLSQNGPDTDDNIRCLCADCHTIRTREQFGHAQVSPVGVDGRPLDPKHPWNR</sequence>
<dbReference type="Pfam" id="PF01844">
    <property type="entry name" value="HNH"/>
    <property type="match status" value="1"/>
</dbReference>
<evidence type="ECO:0000313" key="3">
    <source>
        <dbReference type="EMBL" id="QAT13334.1"/>
    </source>
</evidence>
<organism evidence="3 4">
    <name type="scientific">Brevundimonas diminuta</name>
    <name type="common">Pseudomonas diminuta</name>
    <dbReference type="NCBI Taxonomy" id="293"/>
    <lineage>
        <taxon>Bacteria</taxon>
        <taxon>Pseudomonadati</taxon>
        <taxon>Pseudomonadota</taxon>
        <taxon>Alphaproteobacteria</taxon>
        <taxon>Caulobacterales</taxon>
        <taxon>Caulobacteraceae</taxon>
        <taxon>Brevundimonas</taxon>
    </lineage>
</organism>
<dbReference type="AlphaFoldDB" id="A0A410NTL9"/>
<keyword evidence="3" id="KW-0378">Hydrolase</keyword>
<evidence type="ECO:0000256" key="1">
    <source>
        <dbReference type="SAM" id="MobiDB-lite"/>
    </source>
</evidence>